<sequence>MSARTKARKRALDMLFQADVRGERLEAIVEAEAKRAAGEPDRMASWLYAREIVDGVADHRDEIDELIASYAQGWTLDRMPNVDRALLRLSAWEVLHNPEVPTAVAIDEAVELAKEYSTDDSARFVNGVLGKIALHAGA</sequence>
<dbReference type="HAMAP" id="MF_00073">
    <property type="entry name" value="NusB"/>
    <property type="match status" value="1"/>
</dbReference>
<dbReference type="InterPro" id="IPR011605">
    <property type="entry name" value="NusB_fam"/>
</dbReference>
<name>A0A916NKP7_9MICO</name>
<dbReference type="GO" id="GO:0005829">
    <property type="term" value="C:cytosol"/>
    <property type="evidence" value="ECO:0007669"/>
    <property type="project" value="TreeGrafter"/>
</dbReference>
<accession>A0A916NKP7</accession>
<evidence type="ECO:0000313" key="4">
    <source>
        <dbReference type="Proteomes" id="UP000693892"/>
    </source>
</evidence>
<dbReference type="Pfam" id="PF01029">
    <property type="entry name" value="NusB"/>
    <property type="match status" value="1"/>
</dbReference>
<dbReference type="PANTHER" id="PTHR11078:SF3">
    <property type="entry name" value="ANTITERMINATION NUSB DOMAIN-CONTAINING PROTEIN"/>
    <property type="match status" value="1"/>
</dbReference>
<dbReference type="PANTHER" id="PTHR11078">
    <property type="entry name" value="N UTILIZATION SUBSTANCE PROTEIN B-RELATED"/>
    <property type="match status" value="1"/>
</dbReference>
<comment type="similarity">
    <text evidence="1">Belongs to the NusB family.</text>
</comment>
<dbReference type="RefSeq" id="WP_218113657.1">
    <property type="nucleotide sequence ID" value="NZ_CAJVAP010000001.1"/>
</dbReference>
<evidence type="ECO:0000256" key="1">
    <source>
        <dbReference type="HAMAP-Rule" id="MF_00073"/>
    </source>
</evidence>
<reference evidence="3" key="1">
    <citation type="submission" date="2021-06" db="EMBL/GenBank/DDBJ databases">
        <authorList>
            <person name="Criscuolo A."/>
        </authorList>
    </citation>
    <scope>NUCLEOTIDE SEQUENCE</scope>
    <source>
        <strain evidence="3">CIP111803</strain>
    </source>
</reference>
<evidence type="ECO:0000313" key="3">
    <source>
        <dbReference type="EMBL" id="CAG7595289.1"/>
    </source>
</evidence>
<keyword evidence="4" id="KW-1185">Reference proteome</keyword>
<proteinExistence type="inferred from homology"/>
<dbReference type="GO" id="GO:0031564">
    <property type="term" value="P:transcription antitermination"/>
    <property type="evidence" value="ECO:0007669"/>
    <property type="project" value="UniProtKB-KW"/>
</dbReference>
<keyword evidence="1" id="KW-0694">RNA-binding</keyword>
<dbReference type="AlphaFoldDB" id="A0A916NKP7"/>
<dbReference type="NCBIfam" id="TIGR01951">
    <property type="entry name" value="nusB"/>
    <property type="match status" value="1"/>
</dbReference>
<keyword evidence="1" id="KW-0805">Transcription regulation</keyword>
<dbReference type="Proteomes" id="UP000693892">
    <property type="component" value="Unassembled WGS sequence"/>
</dbReference>
<dbReference type="InterPro" id="IPR006027">
    <property type="entry name" value="NusB_RsmB_TIM44"/>
</dbReference>
<evidence type="ECO:0000259" key="2">
    <source>
        <dbReference type="Pfam" id="PF01029"/>
    </source>
</evidence>
<dbReference type="EMBL" id="CAJVAP010000001">
    <property type="protein sequence ID" value="CAG7595289.1"/>
    <property type="molecule type" value="Genomic_DNA"/>
</dbReference>
<keyword evidence="1" id="KW-0804">Transcription</keyword>
<dbReference type="GO" id="GO:0003723">
    <property type="term" value="F:RNA binding"/>
    <property type="evidence" value="ECO:0007669"/>
    <property type="project" value="UniProtKB-UniRule"/>
</dbReference>
<comment type="function">
    <text evidence="1">Involved in transcription antitermination. Required for transcription of ribosomal RNA (rRNA) genes. Binds specifically to the boxA antiterminator sequence of the ribosomal RNA (rrn) operons.</text>
</comment>
<gene>
    <name evidence="1 3" type="primary">nusB</name>
    <name evidence="3" type="ORF">LEUCIP111803_00036</name>
</gene>
<feature type="domain" description="NusB/RsmB/TIM44" evidence="2">
    <location>
        <begin position="6"/>
        <end position="133"/>
    </location>
</feature>
<keyword evidence="1" id="KW-0889">Transcription antitermination</keyword>
<dbReference type="GO" id="GO:0006353">
    <property type="term" value="P:DNA-templated transcription termination"/>
    <property type="evidence" value="ECO:0007669"/>
    <property type="project" value="UniProtKB-UniRule"/>
</dbReference>
<protein>
    <recommendedName>
        <fullName evidence="1">Transcription antitermination protein NusB</fullName>
    </recommendedName>
    <alternativeName>
        <fullName evidence="1">Antitermination factor NusB</fullName>
    </alternativeName>
</protein>
<dbReference type="CDD" id="cd00619">
    <property type="entry name" value="Terminator_NusB"/>
    <property type="match status" value="1"/>
</dbReference>
<comment type="caution">
    <text evidence="3">The sequence shown here is derived from an EMBL/GenBank/DDBJ whole genome shotgun (WGS) entry which is preliminary data.</text>
</comment>
<organism evidence="3 4">
    <name type="scientific">Leucobacter soli</name>
    <dbReference type="NCBI Taxonomy" id="2812850"/>
    <lineage>
        <taxon>Bacteria</taxon>
        <taxon>Bacillati</taxon>
        <taxon>Actinomycetota</taxon>
        <taxon>Actinomycetes</taxon>
        <taxon>Micrococcales</taxon>
        <taxon>Microbacteriaceae</taxon>
        <taxon>Leucobacter</taxon>
    </lineage>
</organism>